<feature type="transmembrane region" description="Helical" evidence="8">
    <location>
        <begin position="387"/>
        <end position="405"/>
    </location>
</feature>
<dbReference type="SUPFAM" id="SSF116726">
    <property type="entry name" value="TrkA C-terminal domain-like"/>
    <property type="match status" value="2"/>
</dbReference>
<sequence>MPWIHSILDQAPEIALFLSVAGGYWIGKFQFGKFQLGEVAGCLLVAVAISQIGVSIDDGVKSFLFALFIYAVGFECGPTFFQSLDRKSIREVLLAVVLAASGLITVIVMAHLSSLDKGLAAGIASGGLTQSAIIGTASSAIGKLALPAEEIQRLQNNVAVGYAVTYIFGTLGPILVCVNLLPWMMKRSIRDDAIKAQTAMLAGTHPLGPGEQYAMRALVGRLYRIEQAAGRTVAEIEAAAANGPVSIERVKRNNMLIGLQPTLRLQTGDIILLVGRRAGVVGLAGTLGVELRTSRGMDVIMLERDVVITNPAYTHRTVAEIRRATADIQHHGVYVTGVKRSGVPLTLTPNTVIESGDIATLYGSAKDVQRVAKSVGTDIIPSDITDWIYHGLGLVLGLLIGLAEIRIGDIPLTLGGGGGALLAGLLFGWYRTRNLTIGNMPVPAMTALRDLGIAGFIAVVGLQSGRQAVSTVAESGLSIFLAGVVVTLVPLLITLLVGRYLLRYDNAAIFAGALAGARSANPAFGEVLTQAGNSIPTVPFVITYALANILLTLLGPLVVAFV</sequence>
<keyword evidence="11" id="KW-1185">Reference proteome</keyword>
<evidence type="ECO:0000256" key="3">
    <source>
        <dbReference type="ARBA" id="ARBA00022448"/>
    </source>
</evidence>
<evidence type="ECO:0000256" key="2">
    <source>
        <dbReference type="ARBA" id="ARBA00009854"/>
    </source>
</evidence>
<accession>A0A2U9SF77</accession>
<feature type="transmembrane region" description="Helical" evidence="8">
    <location>
        <begin position="477"/>
        <end position="497"/>
    </location>
</feature>
<evidence type="ECO:0000313" key="11">
    <source>
        <dbReference type="Proteomes" id="UP000249605"/>
    </source>
</evidence>
<dbReference type="GO" id="GO:0005886">
    <property type="term" value="C:plasma membrane"/>
    <property type="evidence" value="ECO:0007669"/>
    <property type="project" value="UniProtKB-SubCell"/>
</dbReference>
<feature type="domain" description="RCK C-terminal" evidence="9">
    <location>
        <begin position="289"/>
        <end position="377"/>
    </location>
</feature>
<dbReference type="Pfam" id="PF06826">
    <property type="entry name" value="Asp-Al_Ex"/>
    <property type="match status" value="2"/>
</dbReference>
<evidence type="ECO:0000259" key="9">
    <source>
        <dbReference type="PROSITE" id="PS51202"/>
    </source>
</evidence>
<feature type="transmembrane region" description="Helical" evidence="8">
    <location>
        <begin position="541"/>
        <end position="561"/>
    </location>
</feature>
<evidence type="ECO:0000256" key="8">
    <source>
        <dbReference type="SAM" id="Phobius"/>
    </source>
</evidence>
<keyword evidence="6 8" id="KW-1133">Transmembrane helix</keyword>
<feature type="transmembrane region" description="Helical" evidence="8">
    <location>
        <begin position="119"/>
        <end position="146"/>
    </location>
</feature>
<proteinExistence type="inferred from homology"/>
<comment type="similarity">
    <text evidence="2">Belongs to the AAE transporter (TC 2.A.81) family.</text>
</comment>
<comment type="subcellular location">
    <subcellularLocation>
        <location evidence="1">Cell membrane</location>
        <topology evidence="1">Multi-pass membrane protein</topology>
    </subcellularLocation>
</comment>
<feature type="transmembrane region" description="Helical" evidence="8">
    <location>
        <begin position="62"/>
        <end position="81"/>
    </location>
</feature>
<reference evidence="10 11" key="1">
    <citation type="submission" date="2018-06" db="EMBL/GenBank/DDBJ databases">
        <title>Complete genome sequencing of Azospirillum sp. M2T2B2.</title>
        <authorList>
            <person name="Heo J."/>
            <person name="Kim S.-J."/>
            <person name="Kwon S.-W."/>
            <person name="Anandham R."/>
        </authorList>
    </citation>
    <scope>NUCLEOTIDE SEQUENCE [LARGE SCALE GENOMIC DNA]</scope>
    <source>
        <strain evidence="10 11">M2T2B2</strain>
        <plasmid evidence="10 11">unnamed3</plasmid>
    </source>
</reference>
<dbReference type="InterPro" id="IPR022457">
    <property type="entry name" value="Asp_Ala_antiprt"/>
</dbReference>
<dbReference type="GO" id="GO:0006813">
    <property type="term" value="P:potassium ion transport"/>
    <property type="evidence" value="ECO:0007669"/>
    <property type="project" value="InterPro"/>
</dbReference>
<dbReference type="AlphaFoldDB" id="A0A2U9SF77"/>
<evidence type="ECO:0000256" key="5">
    <source>
        <dbReference type="ARBA" id="ARBA00022692"/>
    </source>
</evidence>
<feature type="transmembrane region" description="Helical" evidence="8">
    <location>
        <begin position="93"/>
        <end position="113"/>
    </location>
</feature>
<keyword evidence="10" id="KW-0614">Plasmid</keyword>
<dbReference type="NCBIfam" id="TIGR01625">
    <property type="entry name" value="YidE_YbjL_dupl"/>
    <property type="match status" value="1"/>
</dbReference>
<dbReference type="InterPro" id="IPR006512">
    <property type="entry name" value="YidE_YbjL"/>
</dbReference>
<keyword evidence="5 8" id="KW-0812">Transmembrane</keyword>
<dbReference type="RefSeq" id="WP_111070229.1">
    <property type="nucleotide sequence ID" value="NZ_CP029833.1"/>
</dbReference>
<dbReference type="OrthoDB" id="5166626at2"/>
<dbReference type="InterPro" id="IPR036721">
    <property type="entry name" value="RCK_C_sf"/>
</dbReference>
<keyword evidence="7 8" id="KW-0472">Membrane</keyword>
<evidence type="ECO:0000313" key="10">
    <source>
        <dbReference type="EMBL" id="AWU97427.1"/>
    </source>
</evidence>
<dbReference type="KEGG" id="azm:DM194_24510"/>
<dbReference type="GO" id="GO:0008324">
    <property type="term" value="F:monoatomic cation transmembrane transporter activity"/>
    <property type="evidence" value="ECO:0007669"/>
    <property type="project" value="InterPro"/>
</dbReference>
<keyword evidence="3" id="KW-0813">Transport</keyword>
<feature type="transmembrane region" description="Helical" evidence="8">
    <location>
        <begin position="412"/>
        <end position="430"/>
    </location>
</feature>
<dbReference type="InterPro" id="IPR006037">
    <property type="entry name" value="RCK_C"/>
</dbReference>
<dbReference type="Gene3D" id="3.30.70.1450">
    <property type="entry name" value="Regulator of K+ conductance, C-terminal domain"/>
    <property type="match status" value="1"/>
</dbReference>
<dbReference type="InterPro" id="IPR050144">
    <property type="entry name" value="AAE_transporter"/>
</dbReference>
<geneLocation type="plasmid" evidence="10 11">
    <name>unnamed3</name>
</geneLocation>
<gene>
    <name evidence="10" type="primary">aspT</name>
    <name evidence="10" type="ORF">DM194_24510</name>
</gene>
<feature type="transmembrane region" description="Helical" evidence="8">
    <location>
        <begin position="158"/>
        <end position="185"/>
    </location>
</feature>
<dbReference type="Pfam" id="PF02080">
    <property type="entry name" value="TrkA_C"/>
    <property type="match status" value="1"/>
</dbReference>
<dbReference type="NCBIfam" id="TIGR03802">
    <property type="entry name" value="Asp_Ala_antiprt"/>
    <property type="match status" value="1"/>
</dbReference>
<evidence type="ECO:0000256" key="6">
    <source>
        <dbReference type="ARBA" id="ARBA00022989"/>
    </source>
</evidence>
<dbReference type="Proteomes" id="UP000249605">
    <property type="component" value="Plasmid unnamed3"/>
</dbReference>
<keyword evidence="4" id="KW-1003">Cell membrane</keyword>
<protein>
    <submittedName>
        <fullName evidence="10">Aspartate-alanine antiporter</fullName>
    </submittedName>
</protein>
<feature type="transmembrane region" description="Helical" evidence="8">
    <location>
        <begin position="39"/>
        <end position="56"/>
    </location>
</feature>
<dbReference type="PROSITE" id="PS51202">
    <property type="entry name" value="RCK_C"/>
    <property type="match status" value="1"/>
</dbReference>
<dbReference type="PANTHER" id="PTHR30445:SF9">
    <property type="match status" value="1"/>
</dbReference>
<evidence type="ECO:0000256" key="4">
    <source>
        <dbReference type="ARBA" id="ARBA00022475"/>
    </source>
</evidence>
<evidence type="ECO:0000256" key="1">
    <source>
        <dbReference type="ARBA" id="ARBA00004651"/>
    </source>
</evidence>
<evidence type="ECO:0000256" key="7">
    <source>
        <dbReference type="ARBA" id="ARBA00023136"/>
    </source>
</evidence>
<name>A0A2U9SF77_9PROT</name>
<dbReference type="EMBL" id="CP029833">
    <property type="protein sequence ID" value="AWU97427.1"/>
    <property type="molecule type" value="Genomic_DNA"/>
</dbReference>
<organism evidence="10 11">
    <name type="scientific">Azospirillum ramasamyi</name>
    <dbReference type="NCBI Taxonomy" id="682998"/>
    <lineage>
        <taxon>Bacteria</taxon>
        <taxon>Pseudomonadati</taxon>
        <taxon>Pseudomonadota</taxon>
        <taxon>Alphaproteobacteria</taxon>
        <taxon>Rhodospirillales</taxon>
        <taxon>Azospirillaceae</taxon>
        <taxon>Azospirillum</taxon>
    </lineage>
</organism>
<dbReference type="PANTHER" id="PTHR30445">
    <property type="entry name" value="K(+)_H(+) ANTIPORTER SUBUNIT KHTT"/>
    <property type="match status" value="1"/>
</dbReference>